<reference evidence="1 2" key="1">
    <citation type="submission" date="2014-10" db="EMBL/GenBank/DDBJ databases">
        <title>Draft genome of the hookworm Ancylostoma caninum.</title>
        <authorList>
            <person name="Mitreva M."/>
        </authorList>
    </citation>
    <scope>NUCLEOTIDE SEQUENCE [LARGE SCALE GENOMIC DNA]</scope>
    <source>
        <strain evidence="1 2">Baltimore</strain>
    </source>
</reference>
<dbReference type="GO" id="GO:0016791">
    <property type="term" value="F:phosphatase activity"/>
    <property type="evidence" value="ECO:0007669"/>
    <property type="project" value="UniProtKB-ARBA"/>
</dbReference>
<organism evidence="1 2">
    <name type="scientific">Ancylostoma caninum</name>
    <name type="common">Dog hookworm</name>
    <dbReference type="NCBI Taxonomy" id="29170"/>
    <lineage>
        <taxon>Eukaryota</taxon>
        <taxon>Metazoa</taxon>
        <taxon>Ecdysozoa</taxon>
        <taxon>Nematoda</taxon>
        <taxon>Chromadorea</taxon>
        <taxon>Rhabditida</taxon>
        <taxon>Rhabditina</taxon>
        <taxon>Rhabditomorpha</taxon>
        <taxon>Strongyloidea</taxon>
        <taxon>Ancylostomatidae</taxon>
        <taxon>Ancylostomatinae</taxon>
        <taxon>Ancylostoma</taxon>
    </lineage>
</organism>
<dbReference type="Gene3D" id="3.40.50.1240">
    <property type="entry name" value="Phosphoglycerate mutase-like"/>
    <property type="match status" value="1"/>
</dbReference>
<accession>A0A368F268</accession>
<name>A0A368F268_ANCCA</name>
<gene>
    <name evidence="1" type="ORF">ANCCAN_28547</name>
</gene>
<dbReference type="AlphaFoldDB" id="A0A368F268"/>
<dbReference type="EMBL" id="JOJR01010642">
    <property type="protein sequence ID" value="RCN25738.1"/>
    <property type="molecule type" value="Genomic_DNA"/>
</dbReference>
<evidence type="ECO:0000313" key="1">
    <source>
        <dbReference type="EMBL" id="RCN25738.1"/>
    </source>
</evidence>
<evidence type="ECO:0008006" key="3">
    <source>
        <dbReference type="Google" id="ProtNLM"/>
    </source>
</evidence>
<dbReference type="OrthoDB" id="414418at2759"/>
<sequence>MQISDLGRTRETVEDYNTRIKNTLMRIAKLHEVSSVKKDQIVLIVGHASTVDLAGGILARSRRSTEADFFENTKKIPYGSLLVLERVQGRRGWTPNLYAVPKVTYGDQTTEFDSAFVLREPPKVKN</sequence>
<dbReference type="SUPFAM" id="SSF53254">
    <property type="entry name" value="Phosphoglycerate mutase-like"/>
    <property type="match status" value="1"/>
</dbReference>
<keyword evidence="2" id="KW-1185">Reference proteome</keyword>
<comment type="caution">
    <text evidence="1">The sequence shown here is derived from an EMBL/GenBank/DDBJ whole genome shotgun (WGS) entry which is preliminary data.</text>
</comment>
<proteinExistence type="predicted"/>
<dbReference type="Proteomes" id="UP000252519">
    <property type="component" value="Unassembled WGS sequence"/>
</dbReference>
<dbReference type="CDD" id="cd07040">
    <property type="entry name" value="HP"/>
    <property type="match status" value="1"/>
</dbReference>
<dbReference type="InterPro" id="IPR029033">
    <property type="entry name" value="His_PPase_superfam"/>
</dbReference>
<dbReference type="STRING" id="29170.A0A368F268"/>
<evidence type="ECO:0000313" key="2">
    <source>
        <dbReference type="Proteomes" id="UP000252519"/>
    </source>
</evidence>
<protein>
    <recommendedName>
        <fullName evidence="3">Phosphoglycerate mutase family protein</fullName>
    </recommendedName>
</protein>